<dbReference type="WBParaSite" id="Hba_18174">
    <property type="protein sequence ID" value="Hba_18174"/>
    <property type="gene ID" value="Hba_18174"/>
</dbReference>
<feature type="region of interest" description="Disordered" evidence="1">
    <location>
        <begin position="54"/>
        <end position="76"/>
    </location>
</feature>
<keyword evidence="2" id="KW-1185">Reference proteome</keyword>
<proteinExistence type="predicted"/>
<evidence type="ECO:0000256" key="1">
    <source>
        <dbReference type="SAM" id="MobiDB-lite"/>
    </source>
</evidence>
<organism evidence="2 3">
    <name type="scientific">Heterorhabditis bacteriophora</name>
    <name type="common">Entomopathogenic nematode worm</name>
    <dbReference type="NCBI Taxonomy" id="37862"/>
    <lineage>
        <taxon>Eukaryota</taxon>
        <taxon>Metazoa</taxon>
        <taxon>Ecdysozoa</taxon>
        <taxon>Nematoda</taxon>
        <taxon>Chromadorea</taxon>
        <taxon>Rhabditida</taxon>
        <taxon>Rhabditina</taxon>
        <taxon>Rhabditomorpha</taxon>
        <taxon>Strongyloidea</taxon>
        <taxon>Heterorhabditidae</taxon>
        <taxon>Heterorhabditis</taxon>
    </lineage>
</organism>
<evidence type="ECO:0000313" key="3">
    <source>
        <dbReference type="WBParaSite" id="Hba_18174"/>
    </source>
</evidence>
<name>A0A1I7XLJ8_HETBA</name>
<dbReference type="AlphaFoldDB" id="A0A1I7XLJ8"/>
<evidence type="ECO:0000313" key="2">
    <source>
        <dbReference type="Proteomes" id="UP000095283"/>
    </source>
</evidence>
<dbReference type="Proteomes" id="UP000095283">
    <property type="component" value="Unplaced"/>
</dbReference>
<accession>A0A1I7XLJ8</accession>
<protein>
    <submittedName>
        <fullName evidence="3">TEA domain-containing protein</fullName>
    </submittedName>
</protein>
<sequence length="76" mass="8528">MGPDENAAKIGNCVTPHTSRQDMKLSVIHYLSRLTDEGTEEGRQLIKLYYHGPAPRVTQRSSSIESKHMTKSSNEI</sequence>
<reference evidence="3" key="1">
    <citation type="submission" date="2016-11" db="UniProtKB">
        <authorList>
            <consortium name="WormBaseParasite"/>
        </authorList>
    </citation>
    <scope>IDENTIFICATION</scope>
</reference>